<feature type="non-terminal residue" evidence="2">
    <location>
        <position position="1"/>
    </location>
</feature>
<name>A0A2J8PBX0_PANTR</name>
<protein>
    <submittedName>
        <fullName evidence="2">TACC2 isoform 24</fullName>
    </submittedName>
</protein>
<evidence type="ECO:0000313" key="3">
    <source>
        <dbReference type="Proteomes" id="UP000236370"/>
    </source>
</evidence>
<dbReference type="EMBL" id="NBAG03000216">
    <property type="protein sequence ID" value="PNI81504.1"/>
    <property type="molecule type" value="Genomic_DNA"/>
</dbReference>
<feature type="non-terminal residue" evidence="2">
    <location>
        <position position="165"/>
    </location>
</feature>
<sequence length="165" mass="18504">KKKTPLKTDTFRVKKSPKRSPLSDPPSQDPTPAATPETPPVISAVVHATDEEKLAVTNQKWTCMTVDLESDKQDYPQPSDLSTFVNETKFSSPTEGKQLCSQLDPHSASENTAPREPKARRETSQPELDYRNSYEIEYMEKIGSSLPQDDDAPKKQALYLMFDTS</sequence>
<feature type="compositionally biased region" description="Polar residues" evidence="1">
    <location>
        <begin position="79"/>
        <end position="101"/>
    </location>
</feature>
<organism evidence="2 3">
    <name type="scientific">Pan troglodytes</name>
    <name type="common">Chimpanzee</name>
    <dbReference type="NCBI Taxonomy" id="9598"/>
    <lineage>
        <taxon>Eukaryota</taxon>
        <taxon>Metazoa</taxon>
        <taxon>Chordata</taxon>
        <taxon>Craniata</taxon>
        <taxon>Vertebrata</taxon>
        <taxon>Euteleostomi</taxon>
        <taxon>Mammalia</taxon>
        <taxon>Eutheria</taxon>
        <taxon>Euarchontoglires</taxon>
        <taxon>Primates</taxon>
        <taxon>Haplorrhini</taxon>
        <taxon>Catarrhini</taxon>
        <taxon>Hominidae</taxon>
        <taxon>Pan</taxon>
    </lineage>
</organism>
<comment type="caution">
    <text evidence="2">The sequence shown here is derived from an EMBL/GenBank/DDBJ whole genome shotgun (WGS) entry which is preliminary data.</text>
</comment>
<evidence type="ECO:0000313" key="2">
    <source>
        <dbReference type="EMBL" id="PNI81504.1"/>
    </source>
</evidence>
<dbReference type="PANTHER" id="PTHR13924">
    <property type="entry name" value="TRANSFORMING ACIDIC COILED-COIL CONTAINING PROTEIN 1/2"/>
    <property type="match status" value="1"/>
</dbReference>
<feature type="compositionally biased region" description="Basic and acidic residues" evidence="1">
    <location>
        <begin position="113"/>
        <end position="132"/>
    </location>
</feature>
<accession>A0A2J8PBX0</accession>
<dbReference type="PANTHER" id="PTHR13924:SF11">
    <property type="entry name" value="TRANSFORMING ACIDIC COILED-COIL-CONTAINING PROTEIN 2"/>
    <property type="match status" value="1"/>
</dbReference>
<evidence type="ECO:0000256" key="1">
    <source>
        <dbReference type="SAM" id="MobiDB-lite"/>
    </source>
</evidence>
<feature type="region of interest" description="Disordered" evidence="1">
    <location>
        <begin position="1"/>
        <end position="41"/>
    </location>
</feature>
<gene>
    <name evidence="2" type="ORF">CK820_G0003796</name>
</gene>
<proteinExistence type="predicted"/>
<dbReference type="Proteomes" id="UP000236370">
    <property type="component" value="Unassembled WGS sequence"/>
</dbReference>
<dbReference type="GO" id="GO:0007052">
    <property type="term" value="P:mitotic spindle organization"/>
    <property type="evidence" value="ECO:0007669"/>
    <property type="project" value="InterPro"/>
</dbReference>
<dbReference type="InterPro" id="IPR039915">
    <property type="entry name" value="TACC"/>
</dbReference>
<dbReference type="AlphaFoldDB" id="A0A2J8PBX0"/>
<reference evidence="2 3" key="1">
    <citation type="submission" date="2017-12" db="EMBL/GenBank/DDBJ databases">
        <title>High-resolution comparative analysis of great ape genomes.</title>
        <authorList>
            <person name="Pollen A."/>
            <person name="Hastie A."/>
            <person name="Hormozdiari F."/>
            <person name="Dougherty M."/>
            <person name="Liu R."/>
            <person name="Chaisson M."/>
            <person name="Hoppe E."/>
            <person name="Hill C."/>
            <person name="Pang A."/>
            <person name="Hillier L."/>
            <person name="Baker C."/>
            <person name="Armstrong J."/>
            <person name="Shendure J."/>
            <person name="Paten B."/>
            <person name="Wilson R."/>
            <person name="Chao H."/>
            <person name="Schneider V."/>
            <person name="Ventura M."/>
            <person name="Kronenberg Z."/>
            <person name="Murali S."/>
            <person name="Gordon D."/>
            <person name="Cantsilieris S."/>
            <person name="Munson K."/>
            <person name="Nelson B."/>
            <person name="Raja A."/>
            <person name="Underwood J."/>
            <person name="Diekhans M."/>
            <person name="Fiddes I."/>
            <person name="Haussler D."/>
            <person name="Eichler E."/>
        </authorList>
    </citation>
    <scope>NUCLEOTIDE SEQUENCE [LARGE SCALE GENOMIC DNA]</scope>
    <source>
        <strain evidence="2">Yerkes chimp pedigree #C0471</strain>
    </source>
</reference>
<feature type="region of interest" description="Disordered" evidence="1">
    <location>
        <begin position="70"/>
        <end position="132"/>
    </location>
</feature>